<reference evidence="5" key="2">
    <citation type="submission" date="2020-09" db="EMBL/GenBank/DDBJ databases">
        <authorList>
            <person name="Le Lay C."/>
            <person name="Shi M."/>
            <person name="Bucek A."/>
            <person name="Bourguignon T."/>
            <person name="Lo N."/>
            <person name="Holmes E.C."/>
        </authorList>
    </citation>
    <scope>NUCLEOTIDE SEQUENCE</scope>
    <source>
        <strain evidence="5">MDS_23</strain>
    </source>
</reference>
<keyword evidence="1" id="KW-0808">Transferase</keyword>
<evidence type="ECO:0000259" key="4">
    <source>
        <dbReference type="PROSITE" id="PS50507"/>
    </source>
</evidence>
<proteinExistence type="predicted"/>
<dbReference type="EMBL" id="MW052120">
    <property type="protein sequence ID" value="QQM16319.1"/>
    <property type="molecule type" value="Genomic_RNA"/>
</dbReference>
<accession>A0A7T7GUZ7</accession>
<dbReference type="InterPro" id="IPR007094">
    <property type="entry name" value="RNA-dir_pol_PSvirus"/>
</dbReference>
<sequence>MGILANQDAATREFKWLSRLAEGASVDLRAPYFSKEPRKSIVKGLEAQIGRLIKSDEILGLVFHYLESPEMEKIGPQSTAKPWNEWGPDLAQNLYQDTPFPGPDINSRALERSVEHVQSLVKVDSIRMTSAQQAIGQRVNGSVESMEAEGMDGTTNSGFPYLIGHWKPGLDESDPEKLEAFRWLMSKRVPSVNEALSQGKVVELSAIASTRMTQKGADGPAMRLVDAIEKVEPICWKRFTPDLIAALRETMQFCALNDTPYIDLTMQTILETAGREGRTVIGGDYSNYDQSLPSEFIALGGQIIANWVRGGRTYVNALVRSMINSRLVTPTKIWPIAPGGMRSGSGGTNLLDSVCNLIVIYYGQEAGYWKVVSAAVQGDDFVLDGPGVTPEAVAEVASLFGLSAHPEKQFSVGGSLSFLKRLHIEGKLGGIASVMRTLGSILSYERLGVRPKDWNSEVNDTIRARAQLQNACFSPFFETLVQYVSSGDRFHLGKGKTLRQLLKSAGDTATSTLRDSLSGQVQLLGGALDTSSLDKAVVRVLDGKRMPPWGSRQRFLDAYGDRASHAVPRKMA</sequence>
<evidence type="ECO:0000313" key="5">
    <source>
        <dbReference type="EMBL" id="QQM16319.1"/>
    </source>
</evidence>
<dbReference type="PROSITE" id="PS50507">
    <property type="entry name" value="RDRP_SSRNA_POS"/>
    <property type="match status" value="1"/>
</dbReference>
<dbReference type="InterPro" id="IPR001205">
    <property type="entry name" value="RNA-dir_pol_C"/>
</dbReference>
<dbReference type="GO" id="GO:0039694">
    <property type="term" value="P:viral RNA genome replication"/>
    <property type="evidence" value="ECO:0007669"/>
    <property type="project" value="InterPro"/>
</dbReference>
<keyword evidence="2" id="KW-0548">Nucleotidyltransferase</keyword>
<protein>
    <submittedName>
        <fullName evidence="5">Putative replicase</fullName>
    </submittedName>
</protein>
<evidence type="ECO:0000256" key="3">
    <source>
        <dbReference type="ARBA" id="ARBA00022953"/>
    </source>
</evidence>
<dbReference type="GO" id="GO:0003968">
    <property type="term" value="F:RNA-directed RNA polymerase activity"/>
    <property type="evidence" value="ECO:0007669"/>
    <property type="project" value="InterPro"/>
</dbReference>
<organism evidence="5">
    <name type="scientific">Nitsystermes virus</name>
    <dbReference type="NCBI Taxonomy" id="2796619"/>
    <lineage>
        <taxon>Viruses</taxon>
        <taxon>Riboviria</taxon>
    </lineage>
</organism>
<feature type="domain" description="RdRp catalytic" evidence="4">
    <location>
        <begin position="278"/>
        <end position="393"/>
    </location>
</feature>
<keyword evidence="3" id="KW-0693">Viral RNA replication</keyword>
<reference evidence="5" key="1">
    <citation type="journal article" date="2020" name="Viruses">
        <title>Unmapped RNA Virus Diversity in Termites and their Symbionts.</title>
        <authorList>
            <person name="Lay C.L."/>
            <person name="Shi M."/>
            <person name="Bucek A."/>
            <person name="Bourguignon T."/>
            <person name="Lo N."/>
            <person name="Holmes E.C."/>
        </authorList>
    </citation>
    <scope>NUCLEOTIDE SEQUENCE</scope>
    <source>
        <strain evidence="5">MDS_23</strain>
    </source>
</reference>
<dbReference type="InterPro" id="IPR043502">
    <property type="entry name" value="DNA/RNA_pol_sf"/>
</dbReference>
<name>A0A7T7GUZ7_9VIRU</name>
<evidence type="ECO:0000256" key="1">
    <source>
        <dbReference type="ARBA" id="ARBA00022679"/>
    </source>
</evidence>
<dbReference type="GO" id="GO:0003723">
    <property type="term" value="F:RNA binding"/>
    <property type="evidence" value="ECO:0007669"/>
    <property type="project" value="InterPro"/>
</dbReference>
<evidence type="ECO:0000256" key="2">
    <source>
        <dbReference type="ARBA" id="ARBA00022695"/>
    </source>
</evidence>
<dbReference type="SUPFAM" id="SSF56672">
    <property type="entry name" value="DNA/RNA polymerases"/>
    <property type="match status" value="1"/>
</dbReference>
<dbReference type="GO" id="GO:0006351">
    <property type="term" value="P:DNA-templated transcription"/>
    <property type="evidence" value="ECO:0007669"/>
    <property type="project" value="InterPro"/>
</dbReference>
<dbReference type="Pfam" id="PF00680">
    <property type="entry name" value="RdRP_1"/>
    <property type="match status" value="1"/>
</dbReference>